<dbReference type="PANTHER" id="PTHR35303">
    <property type="entry name" value="OS02G0197800 PROTEIN"/>
    <property type="match status" value="1"/>
</dbReference>
<organism evidence="5 6">
    <name type="scientific">Marinibaculum pumilum</name>
    <dbReference type="NCBI Taxonomy" id="1766165"/>
    <lineage>
        <taxon>Bacteria</taxon>
        <taxon>Pseudomonadati</taxon>
        <taxon>Pseudomonadota</taxon>
        <taxon>Alphaproteobacteria</taxon>
        <taxon>Rhodospirillales</taxon>
        <taxon>Rhodospirillaceae</taxon>
        <taxon>Marinibaculum</taxon>
    </lineage>
</organism>
<protein>
    <submittedName>
        <fullName evidence="5">Gamma-butyrobetaine hydroxylase-like domain-containing protein</fullName>
    </submittedName>
</protein>
<evidence type="ECO:0000313" key="6">
    <source>
        <dbReference type="Proteomes" id="UP001595528"/>
    </source>
</evidence>
<proteinExistence type="predicted"/>
<evidence type="ECO:0000256" key="1">
    <source>
        <dbReference type="ARBA" id="ARBA00022723"/>
    </source>
</evidence>
<dbReference type="Gene3D" id="3.30.2020.30">
    <property type="match status" value="1"/>
</dbReference>
<keyword evidence="6" id="KW-1185">Reference proteome</keyword>
<name>A0ABV7KV21_9PROT</name>
<sequence>MSDSAHERAGRPAPEEIRLSKDGGTLTVSFPDASFAFTPEFLRVESPSAEVRGHSPSQRSYVGGKRDVRITAIEPVGSYAVRLRFDDGHDSGIYSWAWFYDMGSDREAVWAAYLKGLASVGGRREP</sequence>
<dbReference type="InterPro" id="IPR010376">
    <property type="entry name" value="GBBH-like_N"/>
</dbReference>
<dbReference type="InterPro" id="IPR038492">
    <property type="entry name" value="GBBH-like_N_sf"/>
</dbReference>
<dbReference type="Proteomes" id="UP001595528">
    <property type="component" value="Unassembled WGS sequence"/>
</dbReference>
<feature type="region of interest" description="Disordered" evidence="3">
    <location>
        <begin position="1"/>
        <end position="24"/>
    </location>
</feature>
<feature type="domain" description="Gamma-butyrobetaine hydroxylase-like N-terminal" evidence="4">
    <location>
        <begin position="17"/>
        <end position="100"/>
    </location>
</feature>
<gene>
    <name evidence="5" type="ORF">ACFOGJ_02760</name>
</gene>
<evidence type="ECO:0000259" key="4">
    <source>
        <dbReference type="Pfam" id="PF06155"/>
    </source>
</evidence>
<keyword evidence="2" id="KW-0408">Iron</keyword>
<dbReference type="PANTHER" id="PTHR35303:SF5">
    <property type="entry name" value="OS02G0197800 PROTEIN"/>
    <property type="match status" value="1"/>
</dbReference>
<comment type="caution">
    <text evidence="5">The sequence shown here is derived from an EMBL/GenBank/DDBJ whole genome shotgun (WGS) entry which is preliminary data.</text>
</comment>
<dbReference type="EMBL" id="JBHRTR010000007">
    <property type="protein sequence ID" value="MFC3226130.1"/>
    <property type="molecule type" value="Genomic_DNA"/>
</dbReference>
<evidence type="ECO:0000313" key="5">
    <source>
        <dbReference type="EMBL" id="MFC3226130.1"/>
    </source>
</evidence>
<reference evidence="6" key="1">
    <citation type="journal article" date="2019" name="Int. J. Syst. Evol. Microbiol.">
        <title>The Global Catalogue of Microorganisms (GCM) 10K type strain sequencing project: providing services to taxonomists for standard genome sequencing and annotation.</title>
        <authorList>
            <consortium name="The Broad Institute Genomics Platform"/>
            <consortium name="The Broad Institute Genome Sequencing Center for Infectious Disease"/>
            <person name="Wu L."/>
            <person name="Ma J."/>
        </authorList>
    </citation>
    <scope>NUCLEOTIDE SEQUENCE [LARGE SCALE GENOMIC DNA]</scope>
    <source>
        <strain evidence="6">KCTC 42964</strain>
    </source>
</reference>
<accession>A0ABV7KV21</accession>
<keyword evidence="1" id="KW-0479">Metal-binding</keyword>
<dbReference type="Pfam" id="PF06155">
    <property type="entry name" value="GBBH-like_N"/>
    <property type="match status" value="1"/>
</dbReference>
<dbReference type="RefSeq" id="WP_379897928.1">
    <property type="nucleotide sequence ID" value="NZ_JBHRTR010000007.1"/>
</dbReference>
<feature type="compositionally biased region" description="Basic and acidic residues" evidence="3">
    <location>
        <begin position="1"/>
        <end position="21"/>
    </location>
</feature>
<evidence type="ECO:0000256" key="3">
    <source>
        <dbReference type="SAM" id="MobiDB-lite"/>
    </source>
</evidence>
<evidence type="ECO:0000256" key="2">
    <source>
        <dbReference type="ARBA" id="ARBA00023004"/>
    </source>
</evidence>